<dbReference type="EMBL" id="CP037423">
    <property type="protein sequence ID" value="QDV41103.1"/>
    <property type="molecule type" value="Genomic_DNA"/>
</dbReference>
<evidence type="ECO:0008006" key="3">
    <source>
        <dbReference type="Google" id="ProtNLM"/>
    </source>
</evidence>
<keyword evidence="2" id="KW-1185">Reference proteome</keyword>
<sequence>MDTEWFTSRLASTDRRSQWWAAVQLMNAGPESSVHLFRLLDICDGIDIDSDVSELEHWITFYAARASGRIVQSIGYDVGNQLHKRVFDWIERLALHRNPERAIGGIWGLADLGTPPAATVDLLVELTLTDTRRDPTGEHTARSVAFRMLARIDRTAAVRYADTDAGREFIANVRRWSEDNPERATGPNGILTEAGWLIAEIGEQ</sequence>
<dbReference type="AlphaFoldDB" id="A0A518HJT8"/>
<dbReference type="Gene3D" id="1.25.10.10">
    <property type="entry name" value="Leucine-rich Repeat Variant"/>
    <property type="match status" value="1"/>
</dbReference>
<evidence type="ECO:0000313" key="1">
    <source>
        <dbReference type="EMBL" id="QDV41103.1"/>
    </source>
</evidence>
<accession>A0A518HJT8</accession>
<protein>
    <recommendedName>
        <fullName evidence="3">HEAT repeat protein</fullName>
    </recommendedName>
</protein>
<name>A0A518HJT8_9BACT</name>
<organism evidence="1 2">
    <name type="scientific">Stieleria neptunia</name>
    <dbReference type="NCBI Taxonomy" id="2527979"/>
    <lineage>
        <taxon>Bacteria</taxon>
        <taxon>Pseudomonadati</taxon>
        <taxon>Planctomycetota</taxon>
        <taxon>Planctomycetia</taxon>
        <taxon>Pirellulales</taxon>
        <taxon>Pirellulaceae</taxon>
        <taxon>Stieleria</taxon>
    </lineage>
</organism>
<gene>
    <name evidence="1" type="ORF">Enr13x_09410</name>
</gene>
<evidence type="ECO:0000313" key="2">
    <source>
        <dbReference type="Proteomes" id="UP000319004"/>
    </source>
</evidence>
<dbReference type="KEGG" id="snep:Enr13x_09410"/>
<dbReference type="InterPro" id="IPR011989">
    <property type="entry name" value="ARM-like"/>
</dbReference>
<proteinExistence type="predicted"/>
<dbReference type="Proteomes" id="UP000319004">
    <property type="component" value="Chromosome"/>
</dbReference>
<reference evidence="1 2" key="1">
    <citation type="submission" date="2019-03" db="EMBL/GenBank/DDBJ databases">
        <title>Deep-cultivation of Planctomycetes and their phenomic and genomic characterization uncovers novel biology.</title>
        <authorList>
            <person name="Wiegand S."/>
            <person name="Jogler M."/>
            <person name="Boedeker C."/>
            <person name="Pinto D."/>
            <person name="Vollmers J."/>
            <person name="Rivas-Marin E."/>
            <person name="Kohn T."/>
            <person name="Peeters S.H."/>
            <person name="Heuer A."/>
            <person name="Rast P."/>
            <person name="Oberbeckmann S."/>
            <person name="Bunk B."/>
            <person name="Jeske O."/>
            <person name="Meyerdierks A."/>
            <person name="Storesund J.E."/>
            <person name="Kallscheuer N."/>
            <person name="Luecker S."/>
            <person name="Lage O.M."/>
            <person name="Pohl T."/>
            <person name="Merkel B.J."/>
            <person name="Hornburger P."/>
            <person name="Mueller R.-W."/>
            <person name="Bruemmer F."/>
            <person name="Labrenz M."/>
            <person name="Spormann A.M."/>
            <person name="Op den Camp H."/>
            <person name="Overmann J."/>
            <person name="Amann R."/>
            <person name="Jetten M.S.M."/>
            <person name="Mascher T."/>
            <person name="Medema M.H."/>
            <person name="Devos D.P."/>
            <person name="Kaster A.-K."/>
            <person name="Ovreas L."/>
            <person name="Rohde M."/>
            <person name="Galperin M.Y."/>
            <person name="Jogler C."/>
        </authorList>
    </citation>
    <scope>NUCLEOTIDE SEQUENCE [LARGE SCALE GENOMIC DNA]</scope>
    <source>
        <strain evidence="1 2">Enr13</strain>
    </source>
</reference>